<dbReference type="InterPro" id="IPR047921">
    <property type="entry name" value="LACTB2-like_MBL-fold"/>
</dbReference>
<dbReference type="Pfam" id="PF00753">
    <property type="entry name" value="Lactamase_B"/>
    <property type="match status" value="2"/>
</dbReference>
<dbReference type="GO" id="GO:0016787">
    <property type="term" value="F:hydrolase activity"/>
    <property type="evidence" value="ECO:0007669"/>
    <property type="project" value="UniProtKB-KW"/>
</dbReference>
<protein>
    <recommendedName>
        <fullName evidence="7">Metallo-beta-lactamase domain-containing protein</fullName>
    </recommendedName>
</protein>
<accession>A0A8H3VJJ3</accession>
<dbReference type="PANTHER" id="PTHR23131">
    <property type="entry name" value="ENDORIBONUCLEASE LACTB2"/>
    <property type="match status" value="1"/>
</dbReference>
<dbReference type="SUPFAM" id="SSF56281">
    <property type="entry name" value="Metallo-hydrolase/oxidoreductase"/>
    <property type="match status" value="1"/>
</dbReference>
<sequence>MSAPRVELPDVERLSPSVIRILGGNPGKFTLQGTNTYLVGSGPTRILIDTGEGQPSWISNIKKTLSSENATLESVILTHWHRDHVGGVKDVLTLSPKPTIYKNDPENGETNITNGQKFKTEGATLRAFHSPGHTQDHMSLIHEEEDALFTGDNVLGHGTAVFEDLPTYLTSLVAMSHIANGRGYPGHGAVIPNCPDKIREYISHRAMREREVIQVLGTAGEGRGMSVVEIVKVIYRDVPESLHLPASRGILQILEKLEGEGKVRRGGEEGDVWFLSRKAVL</sequence>
<evidence type="ECO:0000313" key="9">
    <source>
        <dbReference type="Proteomes" id="UP000447873"/>
    </source>
</evidence>
<evidence type="ECO:0000256" key="6">
    <source>
        <dbReference type="ARBA" id="ARBA00050605"/>
    </source>
</evidence>
<dbReference type="GO" id="GO:0046872">
    <property type="term" value="F:metal ion binding"/>
    <property type="evidence" value="ECO:0007669"/>
    <property type="project" value="UniProtKB-KW"/>
</dbReference>
<evidence type="ECO:0000256" key="3">
    <source>
        <dbReference type="ARBA" id="ARBA00022723"/>
    </source>
</evidence>
<comment type="caution">
    <text evidence="8">The sequence shown here is derived from an EMBL/GenBank/DDBJ whole genome shotgun (WGS) entry which is preliminary data.</text>
</comment>
<keyword evidence="5" id="KW-0862">Zinc</keyword>
<comment type="catalytic activity">
    <reaction evidence="6">
        <text>(3R)-atrochrysone 2-carbonyl-[ACP] + H2O = (3R)-atrochrysone 2-carboxylate + holo-[ACP] + H(+)</text>
        <dbReference type="Rhea" id="RHEA:64236"/>
        <dbReference type="Rhea" id="RHEA-COMP:9685"/>
        <dbReference type="Rhea" id="RHEA-COMP:20479"/>
        <dbReference type="ChEBI" id="CHEBI:15377"/>
        <dbReference type="ChEBI" id="CHEBI:15378"/>
        <dbReference type="ChEBI" id="CHEBI:64479"/>
        <dbReference type="ChEBI" id="CHEBI:234107"/>
        <dbReference type="ChEBI" id="CHEBI:234110"/>
    </reaction>
    <physiologicalReaction direction="left-to-right" evidence="6">
        <dbReference type="Rhea" id="RHEA:64237"/>
    </physiologicalReaction>
</comment>
<feature type="domain" description="Metallo-beta-lactamase" evidence="7">
    <location>
        <begin position="33"/>
        <end position="187"/>
    </location>
</feature>
<evidence type="ECO:0000256" key="4">
    <source>
        <dbReference type="ARBA" id="ARBA00022801"/>
    </source>
</evidence>
<proteinExistence type="inferred from homology"/>
<keyword evidence="3" id="KW-0479">Metal-binding</keyword>
<dbReference type="GO" id="GO:0044550">
    <property type="term" value="P:secondary metabolite biosynthetic process"/>
    <property type="evidence" value="ECO:0007669"/>
    <property type="project" value="UniProtKB-ARBA"/>
</dbReference>
<dbReference type="InterPro" id="IPR036866">
    <property type="entry name" value="RibonucZ/Hydroxyglut_hydro"/>
</dbReference>
<dbReference type="Proteomes" id="UP000447873">
    <property type="component" value="Unassembled WGS sequence"/>
</dbReference>
<reference evidence="8 9" key="1">
    <citation type="submission" date="2018-12" db="EMBL/GenBank/DDBJ databases">
        <title>Venturia inaequalis Genome Resource.</title>
        <authorList>
            <person name="Lichtner F.J."/>
        </authorList>
    </citation>
    <scope>NUCLEOTIDE SEQUENCE [LARGE SCALE GENOMIC DNA]</scope>
    <source>
        <strain evidence="8 9">120213</strain>
    </source>
</reference>
<keyword evidence="4" id="KW-0378">Hydrolase</keyword>
<dbReference type="Gene3D" id="3.60.15.10">
    <property type="entry name" value="Ribonuclease Z/Hydroxyacylglutathione hydrolase-like"/>
    <property type="match status" value="1"/>
</dbReference>
<comment type="cofactor">
    <cofactor evidence="1">
        <name>Zn(2+)</name>
        <dbReference type="ChEBI" id="CHEBI:29105"/>
    </cofactor>
</comment>
<evidence type="ECO:0000313" key="8">
    <source>
        <dbReference type="EMBL" id="KAE9988926.1"/>
    </source>
</evidence>
<evidence type="ECO:0000256" key="2">
    <source>
        <dbReference type="ARBA" id="ARBA00006759"/>
    </source>
</evidence>
<dbReference type="SMART" id="SM00849">
    <property type="entry name" value="Lactamase_B"/>
    <property type="match status" value="1"/>
</dbReference>
<comment type="similarity">
    <text evidence="2">Belongs to the metallo-beta-lactamase superfamily. Glyoxalase II family.</text>
</comment>
<dbReference type="FunFam" id="3.60.15.10:FF:000041">
    <property type="entry name" value="Metallo-beta-lactamase domain protein"/>
    <property type="match status" value="1"/>
</dbReference>
<name>A0A8H3VJJ3_VENIN</name>
<dbReference type="CDD" id="cd07722">
    <property type="entry name" value="LACTB2-like_MBL-fold"/>
    <property type="match status" value="1"/>
</dbReference>
<dbReference type="InterPro" id="IPR036388">
    <property type="entry name" value="WH-like_DNA-bd_sf"/>
</dbReference>
<dbReference type="PANTHER" id="PTHR23131:SF0">
    <property type="entry name" value="ENDORIBONUCLEASE LACTB2"/>
    <property type="match status" value="1"/>
</dbReference>
<evidence type="ECO:0000256" key="5">
    <source>
        <dbReference type="ARBA" id="ARBA00022833"/>
    </source>
</evidence>
<dbReference type="Gene3D" id="1.10.10.10">
    <property type="entry name" value="Winged helix-like DNA-binding domain superfamily/Winged helix DNA-binding domain"/>
    <property type="match status" value="1"/>
</dbReference>
<dbReference type="InterPro" id="IPR041516">
    <property type="entry name" value="LACTB2_WH"/>
</dbReference>
<dbReference type="InterPro" id="IPR001279">
    <property type="entry name" value="Metallo-B-lactamas"/>
</dbReference>
<dbReference type="FunFam" id="1.10.10.10:FF:000328">
    <property type="entry name" value="Lactamase beta 2"/>
    <property type="match status" value="1"/>
</dbReference>
<evidence type="ECO:0000256" key="1">
    <source>
        <dbReference type="ARBA" id="ARBA00001947"/>
    </source>
</evidence>
<dbReference type="Pfam" id="PF17778">
    <property type="entry name" value="WHD_BLACT"/>
    <property type="match status" value="1"/>
</dbReference>
<organism evidence="8 9">
    <name type="scientific">Venturia inaequalis</name>
    <name type="common">Apple scab fungus</name>
    <dbReference type="NCBI Taxonomy" id="5025"/>
    <lineage>
        <taxon>Eukaryota</taxon>
        <taxon>Fungi</taxon>
        <taxon>Dikarya</taxon>
        <taxon>Ascomycota</taxon>
        <taxon>Pezizomycotina</taxon>
        <taxon>Dothideomycetes</taxon>
        <taxon>Pleosporomycetidae</taxon>
        <taxon>Venturiales</taxon>
        <taxon>Venturiaceae</taxon>
        <taxon>Venturia</taxon>
    </lineage>
</organism>
<gene>
    <name evidence="8" type="ORF">EG328_005636</name>
</gene>
<dbReference type="EMBL" id="WNWS01000003">
    <property type="protein sequence ID" value="KAE9988926.1"/>
    <property type="molecule type" value="Genomic_DNA"/>
</dbReference>
<dbReference type="InterPro" id="IPR050662">
    <property type="entry name" value="Sec-metab_biosynth-thioest"/>
</dbReference>
<evidence type="ECO:0000259" key="7">
    <source>
        <dbReference type="SMART" id="SM00849"/>
    </source>
</evidence>
<dbReference type="AlphaFoldDB" id="A0A8H3VJJ3"/>